<dbReference type="OrthoDB" id="5470976at2"/>
<name>A0A1I3PQL7_9BACT</name>
<sequence>MDIMHNAQAIMDYINTAISGDGLKLDENGVASLTIEEDIVCLFCVLEAEKMLVATLYLGRINQSDSNLLYEMMCGNYMGAYTAGGTLGIDSEEGLVALHQHFPLPVDEPAWIEEPLSALIGAARYWRDKLSASVSGVGETAHVSAAEAMLRV</sequence>
<organism evidence="1 2">
    <name type="scientific">Desulfomicrobium apsheronum</name>
    <dbReference type="NCBI Taxonomy" id="52560"/>
    <lineage>
        <taxon>Bacteria</taxon>
        <taxon>Pseudomonadati</taxon>
        <taxon>Thermodesulfobacteriota</taxon>
        <taxon>Desulfovibrionia</taxon>
        <taxon>Desulfovibrionales</taxon>
        <taxon>Desulfomicrobiaceae</taxon>
        <taxon>Desulfomicrobium</taxon>
    </lineage>
</organism>
<dbReference type="EMBL" id="FORX01000002">
    <property type="protein sequence ID" value="SFJ23759.1"/>
    <property type="molecule type" value="Genomic_DNA"/>
</dbReference>
<keyword evidence="2" id="KW-1185">Reference proteome</keyword>
<evidence type="ECO:0000313" key="1">
    <source>
        <dbReference type="EMBL" id="SFJ23759.1"/>
    </source>
</evidence>
<dbReference type="GO" id="GO:0030254">
    <property type="term" value="P:protein secretion by the type III secretion system"/>
    <property type="evidence" value="ECO:0007669"/>
    <property type="project" value="InterPro"/>
</dbReference>
<gene>
    <name evidence="1" type="ORF">SAMN04488082_10280</name>
</gene>
<accession>A0A1I3PQL7</accession>
<dbReference type="Gene3D" id="3.30.1460.10">
    <property type="match status" value="1"/>
</dbReference>
<dbReference type="CDD" id="cd17018">
    <property type="entry name" value="T3SC_IA_ExsC-like"/>
    <property type="match status" value="1"/>
</dbReference>
<dbReference type="Pfam" id="PF05932">
    <property type="entry name" value="CesT"/>
    <property type="match status" value="1"/>
</dbReference>
<dbReference type="STRING" id="52560.SAMN04488082_10280"/>
<dbReference type="Proteomes" id="UP000198635">
    <property type="component" value="Unassembled WGS sequence"/>
</dbReference>
<protein>
    <submittedName>
        <fullName evidence="1">Tir chaperone protein (CesT) family protein</fullName>
    </submittedName>
</protein>
<reference evidence="2" key="1">
    <citation type="submission" date="2016-10" db="EMBL/GenBank/DDBJ databases">
        <authorList>
            <person name="Varghese N."/>
            <person name="Submissions S."/>
        </authorList>
    </citation>
    <scope>NUCLEOTIDE SEQUENCE [LARGE SCALE GENOMIC DNA]</scope>
    <source>
        <strain evidence="2">DSM 5918</strain>
    </source>
</reference>
<evidence type="ECO:0000313" key="2">
    <source>
        <dbReference type="Proteomes" id="UP000198635"/>
    </source>
</evidence>
<dbReference type="InterPro" id="IPR010261">
    <property type="entry name" value="Tir_chaperone"/>
</dbReference>
<dbReference type="AlphaFoldDB" id="A0A1I3PQL7"/>
<dbReference type="RefSeq" id="WP_092372563.1">
    <property type="nucleotide sequence ID" value="NZ_FORX01000002.1"/>
</dbReference>
<dbReference type="SUPFAM" id="SSF69635">
    <property type="entry name" value="Type III secretory system chaperone-like"/>
    <property type="match status" value="1"/>
</dbReference>
<proteinExistence type="predicted"/>